<dbReference type="Gene3D" id="3.90.1150.10">
    <property type="entry name" value="Aspartate Aminotransferase, domain 1"/>
    <property type="match status" value="1"/>
</dbReference>
<reference evidence="6" key="1">
    <citation type="journal article" date="2021" name="PeerJ">
        <title>Extensive microbial diversity within the chicken gut microbiome revealed by metagenomics and culture.</title>
        <authorList>
            <person name="Gilroy R."/>
            <person name="Ravi A."/>
            <person name="Getino M."/>
            <person name="Pursley I."/>
            <person name="Horton D.L."/>
            <person name="Alikhan N.F."/>
            <person name="Baker D."/>
            <person name="Gharbi K."/>
            <person name="Hall N."/>
            <person name="Watson M."/>
            <person name="Adriaenssens E.M."/>
            <person name="Foster-Nyarko E."/>
            <person name="Jarju S."/>
            <person name="Secka A."/>
            <person name="Antonio M."/>
            <person name="Oren A."/>
            <person name="Chaudhuri R.R."/>
            <person name="La Ragione R."/>
            <person name="Hildebrand F."/>
            <person name="Pallen M.J."/>
        </authorList>
    </citation>
    <scope>NUCLEOTIDE SEQUENCE</scope>
    <source>
        <strain evidence="6">ChiHejej3B27-3195</strain>
    </source>
</reference>
<dbReference type="PANTHER" id="PTHR43094">
    <property type="entry name" value="AMINOTRANSFERASE"/>
    <property type="match status" value="1"/>
</dbReference>
<evidence type="ECO:0000256" key="3">
    <source>
        <dbReference type="ARBA" id="ARBA00022679"/>
    </source>
</evidence>
<dbReference type="InterPro" id="IPR015421">
    <property type="entry name" value="PyrdxlP-dep_Trfase_major"/>
</dbReference>
<dbReference type="SUPFAM" id="SSF53383">
    <property type="entry name" value="PLP-dependent transferases"/>
    <property type="match status" value="1"/>
</dbReference>
<dbReference type="AlphaFoldDB" id="A0A9D1S2S1"/>
<dbReference type="InterPro" id="IPR015422">
    <property type="entry name" value="PyrdxlP-dep_Trfase_small"/>
</dbReference>
<dbReference type="EMBL" id="DXGD01000196">
    <property type="protein sequence ID" value="HIW99558.1"/>
    <property type="molecule type" value="Genomic_DNA"/>
</dbReference>
<dbReference type="PANTHER" id="PTHR43094:SF1">
    <property type="entry name" value="AMINOTRANSFERASE CLASS-III"/>
    <property type="match status" value="1"/>
</dbReference>
<evidence type="ECO:0000256" key="2">
    <source>
        <dbReference type="ARBA" id="ARBA00022576"/>
    </source>
</evidence>
<dbReference type="Gene3D" id="3.40.640.10">
    <property type="entry name" value="Type I PLP-dependent aspartate aminotransferase-like (Major domain)"/>
    <property type="match status" value="1"/>
</dbReference>
<dbReference type="InterPro" id="IPR005814">
    <property type="entry name" value="Aminotrans_3"/>
</dbReference>
<keyword evidence="3" id="KW-0808">Transferase</keyword>
<gene>
    <name evidence="6" type="ORF">H9871_05390</name>
</gene>
<dbReference type="Pfam" id="PF00202">
    <property type="entry name" value="Aminotran_3"/>
    <property type="match status" value="1"/>
</dbReference>
<keyword evidence="4 5" id="KW-0663">Pyridoxal phosphate</keyword>
<reference evidence="6" key="2">
    <citation type="submission" date="2021-04" db="EMBL/GenBank/DDBJ databases">
        <authorList>
            <person name="Gilroy R."/>
        </authorList>
    </citation>
    <scope>NUCLEOTIDE SEQUENCE</scope>
    <source>
        <strain evidence="6">ChiHejej3B27-3195</strain>
    </source>
</reference>
<evidence type="ECO:0000256" key="1">
    <source>
        <dbReference type="ARBA" id="ARBA00008954"/>
    </source>
</evidence>
<dbReference type="NCBIfam" id="NF005102">
    <property type="entry name" value="PRK06541.1"/>
    <property type="match status" value="1"/>
</dbReference>
<dbReference type="GO" id="GO:0008483">
    <property type="term" value="F:transaminase activity"/>
    <property type="evidence" value="ECO:0007669"/>
    <property type="project" value="UniProtKB-KW"/>
</dbReference>
<dbReference type="InterPro" id="IPR015424">
    <property type="entry name" value="PyrdxlP-dep_Trfase"/>
</dbReference>
<evidence type="ECO:0000256" key="5">
    <source>
        <dbReference type="RuleBase" id="RU003560"/>
    </source>
</evidence>
<dbReference type="GO" id="GO:0030170">
    <property type="term" value="F:pyridoxal phosphate binding"/>
    <property type="evidence" value="ECO:0007669"/>
    <property type="project" value="InterPro"/>
</dbReference>
<proteinExistence type="inferred from homology"/>
<evidence type="ECO:0000313" key="6">
    <source>
        <dbReference type="EMBL" id="HIW99558.1"/>
    </source>
</evidence>
<accession>A0A9D1S2S1</accession>
<evidence type="ECO:0000256" key="4">
    <source>
        <dbReference type="ARBA" id="ARBA00022898"/>
    </source>
</evidence>
<dbReference type="Proteomes" id="UP000824151">
    <property type="component" value="Unassembled WGS sequence"/>
</dbReference>
<sequence>MTTTGVTTDREQLDTTTLRDRARQNLFQHFTRRDQISGGFPIYASGNGCYMTDTDGNRVLDGLAGLFCVNMGHGRHDIAEAGAQQLHKLAYASNWGSATEPAIAAAGLIGELAPEDLESTFFVNSGSEAVETAIKFSRQYHRSQGEPQRTKFISRNMAYHGVTMGALSVTQLNAIKDPFRPLLQGVREVPNTLGYTGDCGPAAELPSITAIREVIAEEGGDTIAAIFAEPVQNGRGALVPPDGYWQELRSICDEHGILLVSDEVICSFGRLGHWFGQGLTGVTPDIITFAKGSTSGYAPLGGMITRRRLVDELYNSDAGGVFTHGATWGGHPVSTAIAYANISAMRDEKILDNVSSRGPGLKAELDRLKDAHRCVKDVRGTGYFYAVELMADSSSGRELTHEEHLKVLREILPAAFKRTGVSLRGDDRGGTMLMISPPLVAQDEELKHLIQGVDAMLEDVDTQIR</sequence>
<protein>
    <submittedName>
        <fullName evidence="6">Aspartate aminotransferase family protein</fullName>
    </submittedName>
</protein>
<organism evidence="6 7">
    <name type="scientific">Candidatus Nesterenkonia stercoripullorum</name>
    <dbReference type="NCBI Taxonomy" id="2838701"/>
    <lineage>
        <taxon>Bacteria</taxon>
        <taxon>Bacillati</taxon>
        <taxon>Actinomycetota</taxon>
        <taxon>Actinomycetes</taxon>
        <taxon>Micrococcales</taxon>
        <taxon>Micrococcaceae</taxon>
        <taxon>Nesterenkonia</taxon>
    </lineage>
</organism>
<comment type="caution">
    <text evidence="6">The sequence shown here is derived from an EMBL/GenBank/DDBJ whole genome shotgun (WGS) entry which is preliminary data.</text>
</comment>
<dbReference type="CDD" id="cd00610">
    <property type="entry name" value="OAT_like"/>
    <property type="match status" value="1"/>
</dbReference>
<name>A0A9D1S2S1_9MICC</name>
<comment type="similarity">
    <text evidence="1 5">Belongs to the class-III pyridoxal-phosphate-dependent aminotransferase family.</text>
</comment>
<dbReference type="FunFam" id="3.40.640.10:FF:000014">
    <property type="entry name" value="Adenosylmethionine-8-amino-7-oxononanoate aminotransferase, probable"/>
    <property type="match status" value="1"/>
</dbReference>
<evidence type="ECO:0000313" key="7">
    <source>
        <dbReference type="Proteomes" id="UP000824151"/>
    </source>
</evidence>
<keyword evidence="2 6" id="KW-0032">Aminotransferase</keyword>